<feature type="domain" description="HTH lysR-type" evidence="5">
    <location>
        <begin position="11"/>
        <end position="63"/>
    </location>
</feature>
<dbReference type="InterPro" id="IPR005119">
    <property type="entry name" value="LysR_subst-bd"/>
</dbReference>
<dbReference type="EMBL" id="CVRS01000069">
    <property type="protein sequence ID" value="CRL37995.1"/>
    <property type="molecule type" value="Genomic_DNA"/>
</dbReference>
<reference evidence="8" key="1">
    <citation type="submission" date="2015-05" db="EMBL/GenBank/DDBJ databases">
        <authorList>
            <consortium name="Pathogen Informatics"/>
        </authorList>
    </citation>
    <scope>NUCLEOTIDE SEQUENCE [LARGE SCALE GENOMIC DNA]</scope>
    <source>
        <strain evidence="8">L1-83</strain>
    </source>
</reference>
<dbReference type="PANTHER" id="PTHR30346:SF28">
    <property type="entry name" value="HTH-TYPE TRANSCRIPTIONAL REGULATOR CYNR"/>
    <property type="match status" value="1"/>
</dbReference>
<keyword evidence="3" id="KW-0238">DNA-binding</keyword>
<keyword evidence="8" id="KW-1185">Reference proteome</keyword>
<dbReference type="InterPro" id="IPR036390">
    <property type="entry name" value="WH_DNA-bd_sf"/>
</dbReference>
<evidence type="ECO:0000259" key="5">
    <source>
        <dbReference type="Pfam" id="PF00126"/>
    </source>
</evidence>
<dbReference type="GO" id="GO:0032993">
    <property type="term" value="C:protein-DNA complex"/>
    <property type="evidence" value="ECO:0007669"/>
    <property type="project" value="TreeGrafter"/>
</dbReference>
<name>A0A0M6WNW9_9FIRM</name>
<keyword evidence="2" id="KW-0805">Transcription regulation</keyword>
<protein>
    <recommendedName>
        <fullName evidence="9">LysR family transcriptional regulator</fullName>
    </recommendedName>
</protein>
<dbReference type="Gene3D" id="1.10.10.10">
    <property type="entry name" value="Winged helix-like DNA-binding domain superfamily/Winged helix DNA-binding domain"/>
    <property type="match status" value="1"/>
</dbReference>
<dbReference type="AlphaFoldDB" id="A0A0M6WNW9"/>
<evidence type="ECO:0000313" key="8">
    <source>
        <dbReference type="Proteomes" id="UP000049828"/>
    </source>
</evidence>
<proteinExistence type="inferred from homology"/>
<dbReference type="SUPFAM" id="SSF46785">
    <property type="entry name" value="Winged helix' DNA-binding domain"/>
    <property type="match status" value="1"/>
</dbReference>
<keyword evidence="4" id="KW-0804">Transcription</keyword>
<dbReference type="Proteomes" id="UP000049828">
    <property type="component" value="Unassembled WGS sequence"/>
</dbReference>
<dbReference type="Gene3D" id="3.40.190.290">
    <property type="match status" value="1"/>
</dbReference>
<evidence type="ECO:0000313" key="7">
    <source>
        <dbReference type="EMBL" id="CRL37995.1"/>
    </source>
</evidence>
<dbReference type="SUPFAM" id="SSF53850">
    <property type="entry name" value="Periplasmic binding protein-like II"/>
    <property type="match status" value="1"/>
</dbReference>
<sequence length="317" mass="35782">MLNTVGYYAEFIKLCETGNLFEAADELYLSESCLLKHMHLLDEDIGHELFSKCSKQVELTEYGALYLSFAYNMKSICKDFDAKLTELEIKNSSIVKLAIARTMNCDHIVNMLSDHFQDRYPKYSISPGEFSRTVTLPQAFHMGYELVFAVDSTQASDDYCLFPWSSDRLVAILPLSHPLSHHKSVNLSELSNDKFILFPEGSFLYKYSLELCRNAGFEPQVDFTIHGTNNLAELVSAGIGVSLTTASDIMAIKQHRVAMVEITPTPPVYLNLYYQKDPPLSKPAAVFLDYAIEIHDTHSNDIPYHGPEGEVGNVYFE</sequence>
<dbReference type="InterPro" id="IPR036388">
    <property type="entry name" value="WH-like_DNA-bd_sf"/>
</dbReference>
<dbReference type="Pfam" id="PF00126">
    <property type="entry name" value="HTH_1"/>
    <property type="match status" value="1"/>
</dbReference>
<dbReference type="OrthoDB" id="63123at2"/>
<evidence type="ECO:0008006" key="9">
    <source>
        <dbReference type="Google" id="ProtNLM"/>
    </source>
</evidence>
<feature type="domain" description="LysR substrate-binding" evidence="6">
    <location>
        <begin position="95"/>
        <end position="292"/>
    </location>
</feature>
<dbReference type="CDD" id="cd05466">
    <property type="entry name" value="PBP2_LTTR_substrate"/>
    <property type="match status" value="1"/>
</dbReference>
<organism evidence="7 8">
    <name type="scientific">Roseburia inulinivorans</name>
    <dbReference type="NCBI Taxonomy" id="360807"/>
    <lineage>
        <taxon>Bacteria</taxon>
        <taxon>Bacillati</taxon>
        <taxon>Bacillota</taxon>
        <taxon>Clostridia</taxon>
        <taxon>Lachnospirales</taxon>
        <taxon>Lachnospiraceae</taxon>
        <taxon>Roseburia</taxon>
    </lineage>
</organism>
<dbReference type="RefSeq" id="WP_055039674.1">
    <property type="nucleotide sequence ID" value="NZ_CVRS01000069.1"/>
</dbReference>
<dbReference type="GO" id="GO:0003700">
    <property type="term" value="F:DNA-binding transcription factor activity"/>
    <property type="evidence" value="ECO:0007669"/>
    <property type="project" value="InterPro"/>
</dbReference>
<evidence type="ECO:0000256" key="2">
    <source>
        <dbReference type="ARBA" id="ARBA00023015"/>
    </source>
</evidence>
<comment type="similarity">
    <text evidence="1">Belongs to the LysR transcriptional regulatory family.</text>
</comment>
<dbReference type="InterPro" id="IPR000847">
    <property type="entry name" value="LysR_HTH_N"/>
</dbReference>
<dbReference type="GO" id="GO:0003677">
    <property type="term" value="F:DNA binding"/>
    <property type="evidence" value="ECO:0007669"/>
    <property type="project" value="UniProtKB-KW"/>
</dbReference>
<dbReference type="Pfam" id="PF03466">
    <property type="entry name" value="LysR_substrate"/>
    <property type="match status" value="1"/>
</dbReference>
<evidence type="ECO:0000259" key="6">
    <source>
        <dbReference type="Pfam" id="PF03466"/>
    </source>
</evidence>
<accession>A0A0M6WNW9</accession>
<dbReference type="PANTHER" id="PTHR30346">
    <property type="entry name" value="TRANSCRIPTIONAL DUAL REGULATOR HCAR-RELATED"/>
    <property type="match status" value="1"/>
</dbReference>
<evidence type="ECO:0000256" key="1">
    <source>
        <dbReference type="ARBA" id="ARBA00009437"/>
    </source>
</evidence>
<gene>
    <name evidence="7" type="ORF">RIL183_21471</name>
</gene>
<evidence type="ECO:0000256" key="4">
    <source>
        <dbReference type="ARBA" id="ARBA00023163"/>
    </source>
</evidence>
<evidence type="ECO:0000256" key="3">
    <source>
        <dbReference type="ARBA" id="ARBA00023125"/>
    </source>
</evidence>